<dbReference type="EMBL" id="BMOQ01000006">
    <property type="protein sequence ID" value="GGN21539.1"/>
    <property type="molecule type" value="Genomic_DNA"/>
</dbReference>
<accession>A0A830GDM5</accession>
<dbReference type="InterPro" id="IPR038078">
    <property type="entry name" value="PhoU-like_sf"/>
</dbReference>
<evidence type="ECO:0008006" key="3">
    <source>
        <dbReference type="Google" id="ProtNLM"/>
    </source>
</evidence>
<protein>
    <recommendedName>
        <fullName evidence="3">PhoU family transcriptional regulator</fullName>
    </recommendedName>
</protein>
<evidence type="ECO:0000313" key="1">
    <source>
        <dbReference type="EMBL" id="GGN21539.1"/>
    </source>
</evidence>
<dbReference type="Proteomes" id="UP000608850">
    <property type="component" value="Unassembled WGS sequence"/>
</dbReference>
<sequence>MSKRRWYRPHDFTPQGRNATLVQLIEVIDHSAPETKADLADEIGISEQYLSELLQHLKRSGVVKKAYVVDEDTAYAQATKISPVVGQVDGPNALAASPGDETDRDASIREPLQRLSDVTTEQYAAAQSVFLGNTPERPASAFESLANERYSHVLNELKSYTLTTGWPGNRIASDLATIATNLEIIGDRACFVADVVESNDVTTTGIVEDRVADIFTTGAEIDDLFERIVFEGDADAYETLLTQEERVHRDLNELFELISAYDHSTYGYLVSVTRALERAIYYWVHSAEIAVRLHTGLQPDHVIV</sequence>
<evidence type="ECO:0000313" key="2">
    <source>
        <dbReference type="Proteomes" id="UP000608850"/>
    </source>
</evidence>
<keyword evidence="2" id="KW-1185">Reference proteome</keyword>
<proteinExistence type="predicted"/>
<organism evidence="1 2">
    <name type="scientific">Halarchaeum nitratireducens</name>
    <dbReference type="NCBI Taxonomy" id="489913"/>
    <lineage>
        <taxon>Archaea</taxon>
        <taxon>Methanobacteriati</taxon>
        <taxon>Methanobacteriota</taxon>
        <taxon>Stenosarchaea group</taxon>
        <taxon>Halobacteria</taxon>
        <taxon>Halobacteriales</taxon>
        <taxon>Halobacteriaceae</taxon>
    </lineage>
</organism>
<dbReference type="Gene3D" id="1.20.58.220">
    <property type="entry name" value="Phosphate transport system protein phou homolog 2, domain 2"/>
    <property type="match status" value="1"/>
</dbReference>
<dbReference type="OrthoDB" id="183156at2157"/>
<dbReference type="SUPFAM" id="SSF109755">
    <property type="entry name" value="PhoU-like"/>
    <property type="match status" value="1"/>
</dbReference>
<reference evidence="1 2" key="1">
    <citation type="journal article" date="2019" name="Int. J. Syst. Evol. Microbiol.">
        <title>The Global Catalogue of Microorganisms (GCM) 10K type strain sequencing project: providing services to taxonomists for standard genome sequencing and annotation.</title>
        <authorList>
            <consortium name="The Broad Institute Genomics Platform"/>
            <consortium name="The Broad Institute Genome Sequencing Center for Infectious Disease"/>
            <person name="Wu L."/>
            <person name="Ma J."/>
        </authorList>
    </citation>
    <scope>NUCLEOTIDE SEQUENCE [LARGE SCALE GENOMIC DNA]</scope>
    <source>
        <strain evidence="1 2">JCM 16331</strain>
    </source>
</reference>
<dbReference type="AlphaFoldDB" id="A0A830GDM5"/>
<dbReference type="RefSeq" id="WP_188879195.1">
    <property type="nucleotide sequence ID" value="NZ_BMOQ01000006.1"/>
</dbReference>
<gene>
    <name evidence="1" type="ORF">GCM10009021_23600</name>
</gene>
<comment type="caution">
    <text evidence="1">The sequence shown here is derived from an EMBL/GenBank/DDBJ whole genome shotgun (WGS) entry which is preliminary data.</text>
</comment>
<dbReference type="InterPro" id="IPR036390">
    <property type="entry name" value="WH_DNA-bd_sf"/>
</dbReference>
<name>A0A830GDM5_9EURY</name>
<dbReference type="SUPFAM" id="SSF46785">
    <property type="entry name" value="Winged helix' DNA-binding domain"/>
    <property type="match status" value="1"/>
</dbReference>